<keyword evidence="4" id="KW-0067">ATP-binding</keyword>
<evidence type="ECO:0000256" key="3">
    <source>
        <dbReference type="ARBA" id="ARBA00022806"/>
    </source>
</evidence>
<dbReference type="InterPro" id="IPR050534">
    <property type="entry name" value="Coronavir_polyprotein_1ab"/>
</dbReference>
<keyword evidence="1" id="KW-0547">Nucleotide-binding</keyword>
<protein>
    <submittedName>
        <fullName evidence="7">AAA family ATPase</fullName>
    </submittedName>
</protein>
<dbReference type="InterPro" id="IPR047187">
    <property type="entry name" value="SF1_C_Upf1"/>
</dbReference>
<dbReference type="Proteomes" id="UP000552241">
    <property type="component" value="Unassembled WGS sequence"/>
</dbReference>
<dbReference type="InterPro" id="IPR041679">
    <property type="entry name" value="DNA2/NAM7-like_C"/>
</dbReference>
<dbReference type="PANTHER" id="PTHR43788:SF8">
    <property type="entry name" value="DNA-BINDING PROTEIN SMUBP-2"/>
    <property type="match status" value="1"/>
</dbReference>
<keyword evidence="3" id="KW-0347">Helicase</keyword>
<dbReference type="GO" id="GO:0005524">
    <property type="term" value="F:ATP binding"/>
    <property type="evidence" value="ECO:0007669"/>
    <property type="project" value="UniProtKB-KW"/>
</dbReference>
<dbReference type="SUPFAM" id="SSF52540">
    <property type="entry name" value="P-loop containing nucleoside triphosphate hydrolases"/>
    <property type="match status" value="1"/>
</dbReference>
<evidence type="ECO:0000256" key="2">
    <source>
        <dbReference type="ARBA" id="ARBA00022801"/>
    </source>
</evidence>
<dbReference type="Gene3D" id="3.40.50.300">
    <property type="entry name" value="P-loop containing nucleotide triphosphate hydrolases"/>
    <property type="match status" value="2"/>
</dbReference>
<keyword evidence="2" id="KW-0378">Hydrolase</keyword>
<dbReference type="GO" id="GO:0016787">
    <property type="term" value="F:hydrolase activity"/>
    <property type="evidence" value="ECO:0007669"/>
    <property type="project" value="UniProtKB-KW"/>
</dbReference>
<feature type="domain" description="Sacsin/Nov" evidence="6">
    <location>
        <begin position="72"/>
        <end position="149"/>
    </location>
</feature>
<sequence>MKIKDIQQYREVFKNVIRNVPDRNENFIGNYYYDEVQQKRIRGWFDLYFGQADGNSTAQKGVENKLISFLDMARDGQAIYEFLQNAVDAGASKFLMFYKTDPDTNEDYLLVINNGEMFTTESIISILNIGSSTKTNNSEKIGQFGIGFKLAHRLVGKDNAIAELLNDLNGPILYSWKNNEIANLQTPLSVEEFKYSFDDKSHKLTVQDENSWLFKILLTTFPCAYNEKPVIWDGEVVSEPPFSEKDLNFLQGWLNEESLQLHLKNDFEQGALFLMKLGEGKLKEIKDEPNLKEGVRFSLAILKETSGNGKGLSTAVINEEKVYHPELDFHKITIPKEDKDQYAYVRFGKPYDELDQHQINELANESAIQILFGFKNYNEIADFFKGSPSFYLYFPVSQEVHNFNYIFHSNALYKGSSRVFLQAGGGKGLNERLFEKTVELLEKDLRKLFNEDLKKFKNLYSAFLTSGKTQNNESEWITNSYTRPIDEMLKRIVPVKKAEGELLLLDSTSTRSPIYLIDTEIGILEDQYYFLFDKAELSLEYSFKAIDKLNLKSYNIYDILNIENISNRLNHWIDHDEDKAKLFYKELTENQNTHRPNSLTDVQKANLVKIKWIQLSDDKTFSTIQEIEKNTPVFLLSKTLYSVKEIFHKLNLSTSKYDLSAFIDKYRGNFQQNELRQFTYSTLTSMFSEQVETNDLDQLDNNERFALFEAFRTLDDNPGGRLSLLKLYKNRLGNYQPLGRLANVQGGLLGLFSIDTSQLTGIDSRILQNYLKVDGTVLYEKIYYPQWKDLLEYVITNTGSITPSKIVSEINYAFNHSNWSEKETHLLSSHQVVICNGKVLETSNILIPHNGEIEDYGKKQESLEKFYKTYLPDQKFLEIFTTNSPFGYKTELNDPELLLENISEQDVFEVLNLARQFQLDFFEDNTIEKHNNSYNIISSRNKQQYFSEDDKIIDLMDDLSTTKYELLPNAFREFAEMVSTRGIELHKLFISNSSIYENNGTLHKLLEVAVSFAEESRIELFEKLEKITLDFDEEADIINKLIQFINSIRRVDIDELQSKVVLSRGTDEIVLNVLRPSISTLTLNQREIDFEKIFGAKDIDNIATDFYNKFIDRSEIDKKFFIKLLKLENVTDNGELKDAFLNSLNDGNEIVTIYQLYYAVFSGAFSNDELGQFYLINIDGEFYNLDHSWIFSEDFDTNLFKDENLLHHCYAENREMLTEVIHSENTGIKFFRMNDVADYSILNAEVDYVLSQKLDFLYDVHSKTLLQDRVINYIEINEFLGMTSYNKIISEVFEQENNLSRELLDWYAGDLSKKTFLEELGYKFDDNPAILFLNALVLNNENFSEFNINVFEKDDIELIVDYLYQNEISFSLSNRTLINKMVELIKIYWSYQQNRILCYLDGSKLGVESSEELYDFDYNIIDQILSNSNSEILTQFFKKYTIPYKEIADLFGDEELNIVELNFEIIQDRSNHLNEYFYHEWKKSVKNINIYKGDFLVYNMYAEIDGEDVCLCEISYQDDFWLNANGNQLALYYTTNKSLKSLVDHFTSDDYDEYESYNLRISLKNLEELYNSFNATISEVLENTDIEEIKGYFQSQIEKEERRVHREAITSEIRETAKYSKSWFIKYLEYLNTVTEKNSSQDLQFLRFSKIEKTDKPNFYKLSGCSGAIPENIDESTNVNIKIISASQRQSYSIQNISQKNQTVLIQLNQILPDTLVDNFFVGEITYSPTIDLLGRLTNAFHYLEDWEDINAKFPPIQYIYGPPGTGKTTSLKNKIIGLTNDNPNVKILVLTPTNKACDVLAEKLYEENYDSFIRLSSQTSTALPEEVYTNDLNDVSLENLNVLISTIHRHSYFKVNTDHSQFYLYNYEEWDYVIIDEASMINLPYITFSSLISLQNNPNCKVIIAGDPKQIPPVPELKDAEREEIGVETENIYSMFGLKSFDKETQKSEIRDIDKVDNLDIQYRSLPEIGNLFSNFSYEGKVSSNRSLDSKRALPKQLQNLLSDSITFLDVPLERDNQLFSVNKLIHSSYHLYSGLLVYELIRFFDKHNNDEKQWTIGIISPYKAQAVLVSRLVVDLKLKTNIRVYADTVHGFQGDECDIVFFICNPSSYQSKPHDKSLLANDFIYNVAISRAKDYLVIVNPFEKQTENKFLNRLKTIHSSFTQKNVVIQKSKSFENLIFSNKNFLDENTFITRHDDVNVYTSDVYRYYIKKNEISIDFQITKA</sequence>
<dbReference type="InterPro" id="IPR036890">
    <property type="entry name" value="HATPase_C_sf"/>
</dbReference>
<dbReference type="InterPro" id="IPR058210">
    <property type="entry name" value="SACS/Nov_dom"/>
</dbReference>
<accession>A0A838ZKM3</accession>
<dbReference type="EMBL" id="JACDZE010000001">
    <property type="protein sequence ID" value="MBA5628220.1"/>
    <property type="molecule type" value="Genomic_DNA"/>
</dbReference>
<feature type="domain" description="DNA2/NAM7 helicase-like C-terminal" evidence="5">
    <location>
        <begin position="1955"/>
        <end position="2141"/>
    </location>
</feature>
<dbReference type="Pfam" id="PF25794">
    <property type="entry name" value="SACS"/>
    <property type="match status" value="1"/>
</dbReference>
<dbReference type="InterPro" id="IPR027417">
    <property type="entry name" value="P-loop_NTPase"/>
</dbReference>
<reference evidence="7 8" key="1">
    <citation type="submission" date="2020-07" db="EMBL/GenBank/DDBJ databases">
        <title>Moheibacter lacus sp. nov., a member of the family Flavobacteriaceae isolated from freshwater lake sediment.</title>
        <authorList>
            <person name="Liu Y."/>
        </authorList>
    </citation>
    <scope>NUCLEOTIDE SEQUENCE [LARGE SCALE GENOMIC DNA]</scope>
    <source>
        <strain evidence="7 8">BDHS18</strain>
    </source>
</reference>
<evidence type="ECO:0000259" key="5">
    <source>
        <dbReference type="Pfam" id="PF13087"/>
    </source>
</evidence>
<dbReference type="NCBIfam" id="NF047352">
    <property type="entry name" value="P_loop_sacsin"/>
    <property type="match status" value="1"/>
</dbReference>
<dbReference type="Gene3D" id="3.30.565.10">
    <property type="entry name" value="Histidine kinase-like ATPase, C-terminal domain"/>
    <property type="match status" value="1"/>
</dbReference>
<dbReference type="Pfam" id="PF13087">
    <property type="entry name" value="AAA_12"/>
    <property type="match status" value="1"/>
</dbReference>
<organism evidence="7 8">
    <name type="scientific">Moheibacter lacus</name>
    <dbReference type="NCBI Taxonomy" id="2745851"/>
    <lineage>
        <taxon>Bacteria</taxon>
        <taxon>Pseudomonadati</taxon>
        <taxon>Bacteroidota</taxon>
        <taxon>Flavobacteriia</taxon>
        <taxon>Flavobacteriales</taxon>
        <taxon>Weeksellaceae</taxon>
        <taxon>Moheibacter</taxon>
    </lineage>
</organism>
<dbReference type="PANTHER" id="PTHR43788">
    <property type="entry name" value="DNA2/NAM7 HELICASE FAMILY MEMBER"/>
    <property type="match status" value="1"/>
</dbReference>
<evidence type="ECO:0000256" key="1">
    <source>
        <dbReference type="ARBA" id="ARBA00022741"/>
    </source>
</evidence>
<keyword evidence="8" id="KW-1185">Reference proteome</keyword>
<dbReference type="RefSeq" id="WP_182041832.1">
    <property type="nucleotide sequence ID" value="NZ_JACDZE010000001.1"/>
</dbReference>
<evidence type="ECO:0000313" key="8">
    <source>
        <dbReference type="Proteomes" id="UP000552241"/>
    </source>
</evidence>
<dbReference type="CDD" id="cd18808">
    <property type="entry name" value="SF1_C_Upf1"/>
    <property type="match status" value="1"/>
</dbReference>
<evidence type="ECO:0000256" key="4">
    <source>
        <dbReference type="ARBA" id="ARBA00022840"/>
    </source>
</evidence>
<evidence type="ECO:0000313" key="7">
    <source>
        <dbReference type="EMBL" id="MBA5628220.1"/>
    </source>
</evidence>
<name>A0A838ZKM3_9FLAO</name>
<comment type="caution">
    <text evidence="7">The sequence shown here is derived from an EMBL/GenBank/DDBJ whole genome shotgun (WGS) entry which is preliminary data.</text>
</comment>
<dbReference type="Pfam" id="PF13245">
    <property type="entry name" value="AAA_19"/>
    <property type="match status" value="1"/>
</dbReference>
<dbReference type="SUPFAM" id="SSF55874">
    <property type="entry name" value="ATPase domain of HSP90 chaperone/DNA topoisomerase II/histidine kinase"/>
    <property type="match status" value="1"/>
</dbReference>
<dbReference type="GO" id="GO:0043139">
    <property type="term" value="F:5'-3' DNA helicase activity"/>
    <property type="evidence" value="ECO:0007669"/>
    <property type="project" value="TreeGrafter"/>
</dbReference>
<evidence type="ECO:0000259" key="6">
    <source>
        <dbReference type="Pfam" id="PF25794"/>
    </source>
</evidence>
<proteinExistence type="predicted"/>
<gene>
    <name evidence="7" type="ORF">HU137_00380</name>
</gene>